<dbReference type="SUPFAM" id="SSF52374">
    <property type="entry name" value="Nucleotidylyl transferase"/>
    <property type="match status" value="1"/>
</dbReference>
<evidence type="ECO:0000259" key="8">
    <source>
        <dbReference type="Pfam" id="PF01747"/>
    </source>
</evidence>
<dbReference type="InterPro" id="IPR002650">
    <property type="entry name" value="Sulphate_adenylyltransferase"/>
</dbReference>
<dbReference type="NCBIfam" id="NF003013">
    <property type="entry name" value="PRK03846.1"/>
    <property type="match status" value="1"/>
</dbReference>
<dbReference type="CDD" id="cd00517">
    <property type="entry name" value="ATPS"/>
    <property type="match status" value="1"/>
</dbReference>
<dbReference type="EMBL" id="UINC01004348">
    <property type="protein sequence ID" value="SVA13657.1"/>
    <property type="molecule type" value="Genomic_DNA"/>
</dbReference>
<dbReference type="Pfam" id="PF14306">
    <property type="entry name" value="PUA_2"/>
    <property type="match status" value="1"/>
</dbReference>
<evidence type="ECO:0000256" key="4">
    <source>
        <dbReference type="ARBA" id="ARBA00022741"/>
    </source>
</evidence>
<keyword evidence="2" id="KW-0808">Transferase</keyword>
<evidence type="ECO:0000256" key="1">
    <source>
        <dbReference type="ARBA" id="ARBA00001823"/>
    </source>
</evidence>
<reference evidence="10" key="1">
    <citation type="submission" date="2018-05" db="EMBL/GenBank/DDBJ databases">
        <authorList>
            <person name="Lanie J.A."/>
            <person name="Ng W.-L."/>
            <person name="Kazmierczak K.M."/>
            <person name="Andrzejewski T.M."/>
            <person name="Davidsen T.M."/>
            <person name="Wayne K.J."/>
            <person name="Tettelin H."/>
            <person name="Glass J.I."/>
            <person name="Rusch D."/>
            <person name="Podicherti R."/>
            <person name="Tsui H.-C.T."/>
            <person name="Winkler M.E."/>
        </authorList>
    </citation>
    <scope>NUCLEOTIDE SEQUENCE</scope>
</reference>
<name>A0A381TFY6_9ZZZZ</name>
<feature type="domain" description="Sulphate adenylyltransferase catalytic" evidence="8">
    <location>
        <begin position="169"/>
        <end position="383"/>
    </location>
</feature>
<dbReference type="GO" id="GO:0010134">
    <property type="term" value="P:sulfate assimilation via adenylyl sulfate reduction"/>
    <property type="evidence" value="ECO:0007669"/>
    <property type="project" value="TreeGrafter"/>
</dbReference>
<comment type="catalytic activity">
    <reaction evidence="1">
        <text>adenosine 5'-phosphosulfate + ATP = 3'-phosphoadenylyl sulfate + ADP + H(+)</text>
        <dbReference type="Rhea" id="RHEA:24152"/>
        <dbReference type="ChEBI" id="CHEBI:15378"/>
        <dbReference type="ChEBI" id="CHEBI:30616"/>
        <dbReference type="ChEBI" id="CHEBI:58243"/>
        <dbReference type="ChEBI" id="CHEBI:58339"/>
        <dbReference type="ChEBI" id="CHEBI:456216"/>
        <dbReference type="EC" id="2.7.1.25"/>
    </reaction>
</comment>
<keyword evidence="5" id="KW-0067">ATP-binding</keyword>
<dbReference type="GO" id="GO:0004020">
    <property type="term" value="F:adenylylsulfate kinase activity"/>
    <property type="evidence" value="ECO:0007669"/>
    <property type="project" value="UniProtKB-EC"/>
</dbReference>
<dbReference type="InterPro" id="IPR027417">
    <property type="entry name" value="P-loop_NTPase"/>
</dbReference>
<dbReference type="Gene3D" id="3.40.50.620">
    <property type="entry name" value="HUPs"/>
    <property type="match status" value="1"/>
</dbReference>
<dbReference type="NCBIfam" id="TIGR00455">
    <property type="entry name" value="apsK"/>
    <property type="match status" value="1"/>
</dbReference>
<dbReference type="GO" id="GO:0005524">
    <property type="term" value="F:ATP binding"/>
    <property type="evidence" value="ECO:0007669"/>
    <property type="project" value="UniProtKB-KW"/>
</dbReference>
<keyword evidence="4" id="KW-0547">Nucleotide-binding</keyword>
<keyword evidence="3" id="KW-0548">Nucleotidyltransferase</keyword>
<dbReference type="SUPFAM" id="SSF52540">
    <property type="entry name" value="P-loop containing nucleoside triphosphate hydrolases"/>
    <property type="match status" value="1"/>
</dbReference>
<evidence type="ECO:0000259" key="7">
    <source>
        <dbReference type="Pfam" id="PF01583"/>
    </source>
</evidence>
<proteinExistence type="inferred from homology"/>
<dbReference type="HAMAP" id="MF_00065">
    <property type="entry name" value="Adenylyl_sulf_kinase"/>
    <property type="match status" value="1"/>
</dbReference>
<organism evidence="10">
    <name type="scientific">marine metagenome</name>
    <dbReference type="NCBI Taxonomy" id="408172"/>
    <lineage>
        <taxon>unclassified sequences</taxon>
        <taxon>metagenomes</taxon>
        <taxon>ecological metagenomes</taxon>
    </lineage>
</organism>
<sequence length="567" mass="64829">MIKPHGKTLVSFHLSADELSEYSELSNNISSLTLSLKQQCDLEMISNGAFSPLSTFNNQKDYEEILLNNKLSNGLVWPIPIVLDVPDQFLKSLDKNEYISLRNTEGFLLAILKVKEFWAPNKKEEANLVFKSNDPNHPGVDYLFNHTNNNYISGELVPIQENKYFDFTHLRKSPQEVRDFFRLNNWKDVIAFQTRNPMHRAHYELTKLAMDEHNSKLLIHPVIGMSKPGDIDHFTRVKCYQHIIKYYPEDSVELSLINLAMRMAGPKEALWHAIIRKNYGCNRIIIGRDHAGPGVNAEGKPYYQPYDAQELIAQYQEELEIKMVPFKEMVFAKNKKTYLPLDKIEQDDPIEKLSGTQFKELLQQRTEIPTWYSFPEVIHELRKRFPKLHNQGLTVFFTGLSGAGKSTLANAIMYKLMETEDRPITLLDGDIVRQHLSSELGFSKEDRDIHVKRIGYVASEITKHGGVAICAPIAPYSNTRKVVRNMIDEVGSFVEIHVATPLSVCEERDTKGLYKQARAGKILDFTGVSDPYEEPENPEITVDTSDITVEESSALILDKLRSLKLLG</sequence>
<accession>A0A381TFY6</accession>
<dbReference type="PANTHER" id="PTHR42700:SF1">
    <property type="entry name" value="SULFATE ADENYLYLTRANSFERASE"/>
    <property type="match status" value="1"/>
</dbReference>
<dbReference type="NCBIfam" id="NF004040">
    <property type="entry name" value="PRK05537.1"/>
    <property type="match status" value="1"/>
</dbReference>
<dbReference type="InterPro" id="IPR050512">
    <property type="entry name" value="Sulf_AdTrans/APS_kinase"/>
</dbReference>
<evidence type="ECO:0000256" key="5">
    <source>
        <dbReference type="ARBA" id="ARBA00022840"/>
    </source>
</evidence>
<protein>
    <submittedName>
        <fullName evidence="10">Uncharacterized protein</fullName>
    </submittedName>
</protein>
<evidence type="ECO:0000256" key="2">
    <source>
        <dbReference type="ARBA" id="ARBA00022679"/>
    </source>
</evidence>
<dbReference type="GO" id="GO:0019379">
    <property type="term" value="P:sulfate assimilation, phosphoadenylyl sulfate reduction by phosphoadenylyl-sulfate reductase (thioredoxin)"/>
    <property type="evidence" value="ECO:0007669"/>
    <property type="project" value="TreeGrafter"/>
</dbReference>
<dbReference type="AlphaFoldDB" id="A0A381TFY6"/>
<evidence type="ECO:0000259" key="9">
    <source>
        <dbReference type="Pfam" id="PF14306"/>
    </source>
</evidence>
<dbReference type="NCBIfam" id="TIGR00339">
    <property type="entry name" value="sopT"/>
    <property type="match status" value="1"/>
</dbReference>
<dbReference type="InterPro" id="IPR002891">
    <property type="entry name" value="APS"/>
</dbReference>
<dbReference type="PANTHER" id="PTHR42700">
    <property type="entry name" value="SULFATE ADENYLYLTRANSFERASE"/>
    <property type="match status" value="1"/>
</dbReference>
<feature type="domain" description="APS kinase" evidence="7">
    <location>
        <begin position="391"/>
        <end position="543"/>
    </location>
</feature>
<gene>
    <name evidence="10" type="ORF">METZ01_LOCUS66511</name>
</gene>
<evidence type="ECO:0000256" key="3">
    <source>
        <dbReference type="ARBA" id="ARBA00022695"/>
    </source>
</evidence>
<evidence type="ECO:0000256" key="6">
    <source>
        <dbReference type="ARBA" id="ARBA00024327"/>
    </source>
</evidence>
<dbReference type="CDD" id="cd02027">
    <property type="entry name" value="APSK"/>
    <property type="match status" value="1"/>
</dbReference>
<dbReference type="GO" id="GO:0005737">
    <property type="term" value="C:cytoplasm"/>
    <property type="evidence" value="ECO:0007669"/>
    <property type="project" value="TreeGrafter"/>
</dbReference>
<dbReference type="Gene3D" id="3.10.400.10">
    <property type="entry name" value="Sulfate adenylyltransferase"/>
    <property type="match status" value="1"/>
</dbReference>
<comment type="pathway">
    <text evidence="6">Sulfur metabolism; hydrogen sulfide biosynthesis; sulfite from sulfate.</text>
</comment>
<dbReference type="InterPro" id="IPR015947">
    <property type="entry name" value="PUA-like_sf"/>
</dbReference>
<feature type="domain" description="ATP-sulfurylase PUA-like" evidence="9">
    <location>
        <begin position="2"/>
        <end position="160"/>
    </location>
</feature>
<evidence type="ECO:0000313" key="10">
    <source>
        <dbReference type="EMBL" id="SVA13657.1"/>
    </source>
</evidence>
<dbReference type="FunFam" id="3.40.50.300:FF:000802">
    <property type="entry name" value="Sulfate adenylyltransferase"/>
    <property type="match status" value="1"/>
</dbReference>
<dbReference type="InterPro" id="IPR014729">
    <property type="entry name" value="Rossmann-like_a/b/a_fold"/>
</dbReference>
<dbReference type="Gene3D" id="3.40.50.300">
    <property type="entry name" value="P-loop containing nucleotide triphosphate hydrolases"/>
    <property type="match status" value="1"/>
</dbReference>
<dbReference type="SUPFAM" id="SSF88697">
    <property type="entry name" value="PUA domain-like"/>
    <property type="match status" value="1"/>
</dbReference>
<dbReference type="Pfam" id="PF01583">
    <property type="entry name" value="APS_kinase"/>
    <property type="match status" value="1"/>
</dbReference>
<dbReference type="InterPro" id="IPR025980">
    <property type="entry name" value="ATP-Sase_PUA-like_dom"/>
</dbReference>
<dbReference type="InterPro" id="IPR024951">
    <property type="entry name" value="Sulfurylase_cat_dom"/>
</dbReference>
<dbReference type="InterPro" id="IPR059117">
    <property type="entry name" value="APS_kinase_dom"/>
</dbReference>
<dbReference type="Pfam" id="PF01747">
    <property type="entry name" value="ATP-sulfurylase"/>
    <property type="match status" value="1"/>
</dbReference>
<dbReference type="GO" id="GO:0004781">
    <property type="term" value="F:sulfate adenylyltransferase (ATP) activity"/>
    <property type="evidence" value="ECO:0007669"/>
    <property type="project" value="InterPro"/>
</dbReference>